<feature type="compositionally biased region" description="Basic and acidic residues" evidence="2">
    <location>
        <begin position="1085"/>
        <end position="1094"/>
    </location>
</feature>
<dbReference type="AlphaFoldDB" id="A0A8H6E807"/>
<feature type="region of interest" description="Disordered" evidence="2">
    <location>
        <begin position="1066"/>
        <end position="1105"/>
    </location>
</feature>
<comment type="caution">
    <text evidence="5">The sequence shown here is derived from an EMBL/GenBank/DDBJ whole genome shotgun (WGS) entry which is preliminary data.</text>
</comment>
<keyword evidence="3" id="KW-0472">Membrane</keyword>
<organism evidence="5 6">
    <name type="scientific">Petromyces alliaceus</name>
    <name type="common">Aspergillus alliaceus</name>
    <dbReference type="NCBI Taxonomy" id="209559"/>
    <lineage>
        <taxon>Eukaryota</taxon>
        <taxon>Fungi</taxon>
        <taxon>Dikarya</taxon>
        <taxon>Ascomycota</taxon>
        <taxon>Pezizomycotina</taxon>
        <taxon>Eurotiomycetes</taxon>
        <taxon>Eurotiomycetidae</taxon>
        <taxon>Eurotiales</taxon>
        <taxon>Aspergillaceae</taxon>
        <taxon>Aspergillus</taxon>
        <taxon>Aspergillus subgen. Circumdati</taxon>
    </lineage>
</organism>
<keyword evidence="3" id="KW-1133">Transmembrane helix</keyword>
<feature type="region of interest" description="Disordered" evidence="2">
    <location>
        <begin position="1"/>
        <end position="26"/>
    </location>
</feature>
<dbReference type="CDD" id="cd06093">
    <property type="entry name" value="PX_domain"/>
    <property type="match status" value="1"/>
</dbReference>
<comment type="similarity">
    <text evidence="1">Belongs to the sorting nexin family.</text>
</comment>
<evidence type="ECO:0000259" key="4">
    <source>
        <dbReference type="PROSITE" id="PS51207"/>
    </source>
</evidence>
<reference evidence="5 6" key="1">
    <citation type="submission" date="2019-04" db="EMBL/GenBank/DDBJ databases">
        <title>Aspergillus burnettii sp. nov., novel species from soil in southeast Queensland.</title>
        <authorList>
            <person name="Gilchrist C.L.M."/>
            <person name="Pitt J.I."/>
            <person name="Lange L."/>
            <person name="Lacey H.J."/>
            <person name="Vuong D."/>
            <person name="Midgley D.J."/>
            <person name="Greenfield P."/>
            <person name="Bradbury M."/>
            <person name="Lacey E."/>
            <person name="Busk P.K."/>
            <person name="Pilgaard B."/>
            <person name="Chooi Y.H."/>
            <person name="Piggott A.M."/>
        </authorList>
    </citation>
    <scope>NUCLEOTIDE SEQUENCE [LARGE SCALE GENOMIC DNA]</scope>
    <source>
        <strain evidence="5 6">FRR 5400</strain>
    </source>
</reference>
<dbReference type="InterPro" id="IPR009044">
    <property type="entry name" value="ssDNA-bd_transcriptional_reg"/>
</dbReference>
<protein>
    <recommendedName>
        <fullName evidence="4">PXA domain-containing protein</fullName>
    </recommendedName>
</protein>
<evidence type="ECO:0000256" key="2">
    <source>
        <dbReference type="SAM" id="MobiDB-lite"/>
    </source>
</evidence>
<feature type="region of interest" description="Disordered" evidence="2">
    <location>
        <begin position="403"/>
        <end position="437"/>
    </location>
</feature>
<dbReference type="Pfam" id="PF08628">
    <property type="entry name" value="Nexin_C"/>
    <property type="match status" value="1"/>
</dbReference>
<feature type="compositionally biased region" description="Basic and acidic residues" evidence="2">
    <location>
        <begin position="803"/>
        <end position="813"/>
    </location>
</feature>
<evidence type="ECO:0000256" key="1">
    <source>
        <dbReference type="ARBA" id="ARBA00010883"/>
    </source>
</evidence>
<dbReference type="Gene3D" id="2.30.31.10">
    <property type="entry name" value="Transcriptional Coactivator Pc4, Chain A"/>
    <property type="match status" value="1"/>
</dbReference>
<keyword evidence="6" id="KW-1185">Reference proteome</keyword>
<dbReference type="GO" id="GO:0035091">
    <property type="term" value="F:phosphatidylinositol binding"/>
    <property type="evidence" value="ECO:0007669"/>
    <property type="project" value="InterPro"/>
</dbReference>
<feature type="compositionally biased region" description="Low complexity" evidence="2">
    <location>
        <begin position="473"/>
        <end position="487"/>
    </location>
</feature>
<dbReference type="PANTHER" id="PTHR22775">
    <property type="entry name" value="SORTING NEXIN"/>
    <property type="match status" value="1"/>
</dbReference>
<dbReference type="InterPro" id="IPR013937">
    <property type="entry name" value="Sorting_nexin_C"/>
</dbReference>
<dbReference type="SUPFAM" id="SSF64268">
    <property type="entry name" value="PX domain"/>
    <property type="match status" value="1"/>
</dbReference>
<name>A0A8H6E807_PETAA</name>
<accession>A0A8H6E807</accession>
<dbReference type="GO" id="GO:0006355">
    <property type="term" value="P:regulation of DNA-templated transcription"/>
    <property type="evidence" value="ECO:0007669"/>
    <property type="project" value="InterPro"/>
</dbReference>
<feature type="domain" description="PXA" evidence="4">
    <location>
        <begin position="164"/>
        <end position="322"/>
    </location>
</feature>
<dbReference type="PROSITE" id="PS51207">
    <property type="entry name" value="PXA"/>
    <property type="match status" value="1"/>
</dbReference>
<dbReference type="InterPro" id="IPR036871">
    <property type="entry name" value="PX_dom_sf"/>
</dbReference>
<dbReference type="GO" id="GO:0003677">
    <property type="term" value="F:DNA binding"/>
    <property type="evidence" value="ECO:0007669"/>
    <property type="project" value="InterPro"/>
</dbReference>
<sequence>MNAPGDVPSQPNETEHSDQASVGTYAAEQQSSIDNHGINATQSRELVDLAINFLSTSSNETLFGVFVFLVGATYIFLGRFGLLLIGVASGIVLHASWEGMSTHLIGSELNCRFPSRRREIALDIAHRLLDWPERNLARIELKHDDIQKLSQDASEIELDYSSFRPETAAALRSLTDAVIKNYVNFITSISTHLSRKRTADTFLEFLTNSSSLVIVFLNELSTAFETAGSPMVSEQAIQRYLDMFPESSLANVLAGQQQRKKLNLIADDILSSFLEPKAYALHPLRDFLREILAGVVLESTISSLSRPEFINGWIIHLFNEGKSEIMSAIDAGVEGARNQGVTAAKDSEILNASLSTPANGKKLSSEHPSGLVQGDCVAIDKATEEAMVEAKRLSAMIAAQDLQHQNAGQSGDDKSCSSSNDENSTLRSSHGDERTDDHATMQLGSETANAKSVENIHQPISKKALELKTAKRPSSPSSVLSMSCPSSEQPPENDLHTTLTLHRASISVDDGSEPGDKGLLRSKPTTSYLLQIEPASSRCTGWMIFRKYTDFESLHDTLGTISRLNRVQMFTDDHPFLPAWKGQTKQALARNLERYLQDALQIELLAESERMKRFLEKDGRLGPESAGTSTKTGFSFPSQVSLENVGKGVLGVLTNAPKGVSDGSRAVFGSVTGVFGVASVKKTSSNLISNSQPQNDNTSVHRQSNESYPRRSGDAGYARRHRASLELNHRLDDTQLPSRYQRHSSPLFETASGGVAENGAEPFQDVLLGSPTGSTSQAKMEQCTSSILDSRDCDLSEPSVSSEEPRAADTHTGREGRAITVARNSSESRGRPITQEETRIAVELIFAVINELYTLSSAWNIRRTLLNAAKSYILRPGNPNLETIRGLLQESMIEANTSDEALGLYITKLRENILPTEAESRSWPSAPNDAEKERLRETARKALVQRGLPQALTGVMGAAASREALEKVFDSLQVPIIARGLVFSFLLQALSYWEISKMRRVTISSFRGKTLVNIREYYEKDGQELPGKKGISLPIDQFASLVNLLPDIELTLKDLGVSVPRPVYASGNNITDKENDGVSSGGELEGSRMPRKNIEATSEEDESEE</sequence>
<feature type="transmembrane region" description="Helical" evidence="3">
    <location>
        <begin position="62"/>
        <end position="93"/>
    </location>
</feature>
<dbReference type="Pfam" id="PF00787">
    <property type="entry name" value="PX"/>
    <property type="match status" value="1"/>
</dbReference>
<dbReference type="Pfam" id="PF02229">
    <property type="entry name" value="PC4"/>
    <property type="match status" value="1"/>
</dbReference>
<feature type="compositionally biased region" description="Polar residues" evidence="2">
    <location>
        <begin position="416"/>
        <end position="428"/>
    </location>
</feature>
<dbReference type="SUPFAM" id="SSF54447">
    <property type="entry name" value="ssDNA-binding transcriptional regulator domain"/>
    <property type="match status" value="1"/>
</dbReference>
<dbReference type="Pfam" id="PF02194">
    <property type="entry name" value="PXA"/>
    <property type="match status" value="1"/>
</dbReference>
<evidence type="ECO:0000313" key="6">
    <source>
        <dbReference type="Proteomes" id="UP000541154"/>
    </source>
</evidence>
<dbReference type="Proteomes" id="UP000541154">
    <property type="component" value="Unassembled WGS sequence"/>
</dbReference>
<dbReference type="Gene3D" id="3.30.1520.10">
    <property type="entry name" value="Phox-like domain"/>
    <property type="match status" value="1"/>
</dbReference>
<gene>
    <name evidence="5" type="ORF">ETB97_011071</name>
</gene>
<dbReference type="PANTHER" id="PTHR22775:SF47">
    <property type="entry name" value="MEIOTICALLY UP-REGULATED GENE 122 PROTEIN"/>
    <property type="match status" value="1"/>
</dbReference>
<dbReference type="InterPro" id="IPR003114">
    <property type="entry name" value="Phox_assoc"/>
</dbReference>
<dbReference type="InterPro" id="IPR001683">
    <property type="entry name" value="PX_dom"/>
</dbReference>
<proteinExistence type="inferred from homology"/>
<feature type="region of interest" description="Disordered" evidence="2">
    <location>
        <begin position="790"/>
        <end position="813"/>
    </location>
</feature>
<evidence type="ECO:0000313" key="5">
    <source>
        <dbReference type="EMBL" id="KAF5862831.1"/>
    </source>
</evidence>
<dbReference type="EMBL" id="SPNV01000064">
    <property type="protein sequence ID" value="KAF5862831.1"/>
    <property type="molecule type" value="Genomic_DNA"/>
</dbReference>
<feature type="region of interest" description="Disordered" evidence="2">
    <location>
        <begin position="686"/>
        <end position="718"/>
    </location>
</feature>
<keyword evidence="3" id="KW-0812">Transmembrane</keyword>
<evidence type="ECO:0000256" key="3">
    <source>
        <dbReference type="SAM" id="Phobius"/>
    </source>
</evidence>
<feature type="region of interest" description="Disordered" evidence="2">
    <location>
        <begin position="464"/>
        <end position="495"/>
    </location>
</feature>
<dbReference type="InterPro" id="IPR003173">
    <property type="entry name" value="PC4_C"/>
</dbReference>
<feature type="compositionally biased region" description="Polar residues" evidence="2">
    <location>
        <begin position="686"/>
        <end position="707"/>
    </location>
</feature>